<keyword evidence="2" id="KW-1185">Reference proteome</keyword>
<sequence length="166" mass="17345">MSPLSARNFTLLTPHPHTITLPDNVGTLTCYSYELEPVFKRCCAGPGAAYVSQPAADFNKTAAAVHVNNNLTEHGATIGICTVQRSVNASTPAIIADCVMGALNQSGNYTTIPAMYALPPGRWWCEANVRSETIAAKATNGAGGTERRKCGAAVLVVVLAAIAVTL</sequence>
<gene>
    <name evidence="1" type="ORF">LOC62_02G001897</name>
</gene>
<evidence type="ECO:0000313" key="2">
    <source>
        <dbReference type="Proteomes" id="UP000827549"/>
    </source>
</evidence>
<reference evidence="1" key="1">
    <citation type="submission" date="2023-10" db="EMBL/GenBank/DDBJ databases">
        <authorList>
            <person name="Noh H."/>
        </authorList>
    </citation>
    <scope>NUCLEOTIDE SEQUENCE</scope>
    <source>
        <strain evidence="1">DUCC4014</strain>
    </source>
</reference>
<dbReference type="AlphaFoldDB" id="A0AAF0Y5W5"/>
<accession>A0AAF0Y5W5</accession>
<dbReference type="GeneID" id="87805149"/>
<organism evidence="1 2">
    <name type="scientific">Vanrija pseudolonga</name>
    <dbReference type="NCBI Taxonomy" id="143232"/>
    <lineage>
        <taxon>Eukaryota</taxon>
        <taxon>Fungi</taxon>
        <taxon>Dikarya</taxon>
        <taxon>Basidiomycota</taxon>
        <taxon>Agaricomycotina</taxon>
        <taxon>Tremellomycetes</taxon>
        <taxon>Trichosporonales</taxon>
        <taxon>Trichosporonaceae</taxon>
        <taxon>Vanrija</taxon>
    </lineage>
</organism>
<dbReference type="RefSeq" id="XP_062624383.1">
    <property type="nucleotide sequence ID" value="XM_062768399.1"/>
</dbReference>
<dbReference type="EMBL" id="CP086715">
    <property type="protein sequence ID" value="WOO78351.1"/>
    <property type="molecule type" value="Genomic_DNA"/>
</dbReference>
<evidence type="ECO:0000313" key="1">
    <source>
        <dbReference type="EMBL" id="WOO78351.1"/>
    </source>
</evidence>
<dbReference type="Proteomes" id="UP000827549">
    <property type="component" value="Chromosome 2"/>
</dbReference>
<name>A0AAF0Y5W5_9TREE</name>
<protein>
    <submittedName>
        <fullName evidence="1">Uncharacterized protein</fullName>
    </submittedName>
</protein>
<proteinExistence type="predicted"/>